<gene>
    <name evidence="8" type="ORF">K6V98_00655</name>
</gene>
<evidence type="ECO:0000256" key="3">
    <source>
        <dbReference type="ARBA" id="ARBA00022898"/>
    </source>
</evidence>
<dbReference type="InterPro" id="IPR002986">
    <property type="entry name" value="DAP_deCOOHase_LysA"/>
</dbReference>
<dbReference type="RefSeq" id="WP_222198601.1">
    <property type="nucleotide sequence ID" value="NZ_JAIMFO010000004.1"/>
</dbReference>
<feature type="domain" description="Orn/DAP/Arg decarboxylase 2 C-terminal" evidence="6">
    <location>
        <begin position="294"/>
        <end position="388"/>
    </location>
</feature>
<evidence type="ECO:0000313" key="9">
    <source>
        <dbReference type="Proteomes" id="UP000700908"/>
    </source>
</evidence>
<dbReference type="PANTHER" id="PTHR43727:SF2">
    <property type="entry name" value="GROUP IV DECARBOXYLASE"/>
    <property type="match status" value="1"/>
</dbReference>
<dbReference type="Gene3D" id="3.20.20.10">
    <property type="entry name" value="Alanine racemase"/>
    <property type="match status" value="1"/>
</dbReference>
<dbReference type="PRINTS" id="PR01181">
    <property type="entry name" value="DAPDCRBXLASE"/>
</dbReference>
<dbReference type="EMBL" id="JAIMFO010000004">
    <property type="protein sequence ID" value="MBY4796877.1"/>
    <property type="molecule type" value="Genomic_DNA"/>
</dbReference>
<organism evidence="8 9">
    <name type="scientific">Collinsella ureilytica</name>
    <dbReference type="NCBI Taxonomy" id="2869515"/>
    <lineage>
        <taxon>Bacteria</taxon>
        <taxon>Bacillati</taxon>
        <taxon>Actinomycetota</taxon>
        <taxon>Coriobacteriia</taxon>
        <taxon>Coriobacteriales</taxon>
        <taxon>Coriobacteriaceae</taxon>
        <taxon>Collinsella</taxon>
    </lineage>
</organism>
<evidence type="ECO:0000256" key="4">
    <source>
        <dbReference type="ARBA" id="ARBA00023239"/>
    </source>
</evidence>
<dbReference type="InterPro" id="IPR022643">
    <property type="entry name" value="De-COase2_C"/>
</dbReference>
<comment type="caution">
    <text evidence="8">The sequence shown here is derived from an EMBL/GenBank/DDBJ whole genome shotgun (WGS) entry which is preliminary data.</text>
</comment>
<feature type="domain" description="Orn/DAP/Arg decarboxylase 2 N-terminal" evidence="7">
    <location>
        <begin position="43"/>
        <end position="292"/>
    </location>
</feature>
<evidence type="ECO:0000256" key="5">
    <source>
        <dbReference type="RuleBase" id="RU003737"/>
    </source>
</evidence>
<dbReference type="PANTHER" id="PTHR43727">
    <property type="entry name" value="DIAMINOPIMELATE DECARBOXYLASE"/>
    <property type="match status" value="1"/>
</dbReference>
<evidence type="ECO:0000259" key="6">
    <source>
        <dbReference type="Pfam" id="PF00278"/>
    </source>
</evidence>
<dbReference type="Gene3D" id="2.40.37.10">
    <property type="entry name" value="Lyase, Ornithine Decarboxylase, Chain A, domain 1"/>
    <property type="match status" value="1"/>
</dbReference>
<accession>A0ABS7MHW4</accession>
<name>A0ABS7MHW4_9ACTN</name>
<protein>
    <submittedName>
        <fullName evidence="8">Diaminopimelate decarboxylase</fullName>
    </submittedName>
</protein>
<dbReference type="CDD" id="cd06828">
    <property type="entry name" value="PLPDE_III_DapDC"/>
    <property type="match status" value="1"/>
</dbReference>
<keyword evidence="9" id="KW-1185">Reference proteome</keyword>
<dbReference type="InterPro" id="IPR000183">
    <property type="entry name" value="Orn/DAP/Arg_de-COase"/>
</dbReference>
<dbReference type="InterPro" id="IPR009006">
    <property type="entry name" value="Ala_racemase/Decarboxylase_C"/>
</dbReference>
<comment type="cofactor">
    <cofactor evidence="1">
        <name>pyridoxal 5'-phosphate</name>
        <dbReference type="ChEBI" id="CHEBI:597326"/>
    </cofactor>
</comment>
<proteinExistence type="inferred from homology"/>
<dbReference type="Proteomes" id="UP000700908">
    <property type="component" value="Unassembled WGS sequence"/>
</dbReference>
<keyword evidence="4" id="KW-0456">Lyase</keyword>
<keyword evidence="3" id="KW-0663">Pyridoxal phosphate</keyword>
<evidence type="ECO:0000259" key="7">
    <source>
        <dbReference type="Pfam" id="PF02784"/>
    </source>
</evidence>
<dbReference type="Pfam" id="PF00278">
    <property type="entry name" value="Orn_DAP_Arg_deC"/>
    <property type="match status" value="1"/>
</dbReference>
<dbReference type="PROSITE" id="PS00878">
    <property type="entry name" value="ODR_DC_2_1"/>
    <property type="match status" value="1"/>
</dbReference>
<keyword evidence="2" id="KW-0210">Decarboxylase</keyword>
<reference evidence="8 9" key="1">
    <citation type="submission" date="2021-08" db="EMBL/GenBank/DDBJ databases">
        <title>Collinsella faecalis sp. nov. isolated from swine faeces.</title>
        <authorList>
            <person name="Oh B.S."/>
            <person name="Lee J.H."/>
        </authorList>
    </citation>
    <scope>NUCLEOTIDE SEQUENCE [LARGE SCALE GENOMIC DNA]</scope>
    <source>
        <strain evidence="8 9">AGMB00827</strain>
    </source>
</reference>
<dbReference type="SUPFAM" id="SSF50621">
    <property type="entry name" value="Alanine racemase C-terminal domain-like"/>
    <property type="match status" value="1"/>
</dbReference>
<dbReference type="PRINTS" id="PR01179">
    <property type="entry name" value="ODADCRBXLASE"/>
</dbReference>
<dbReference type="SUPFAM" id="SSF51419">
    <property type="entry name" value="PLP-binding barrel"/>
    <property type="match status" value="1"/>
</dbReference>
<evidence type="ECO:0000313" key="8">
    <source>
        <dbReference type="EMBL" id="MBY4796877.1"/>
    </source>
</evidence>
<evidence type="ECO:0000256" key="2">
    <source>
        <dbReference type="ARBA" id="ARBA00022793"/>
    </source>
</evidence>
<dbReference type="Pfam" id="PF02784">
    <property type="entry name" value="Orn_Arg_deC_N"/>
    <property type="match status" value="1"/>
</dbReference>
<comment type="similarity">
    <text evidence="5">Belongs to the Orn/Lys/Arg decarboxylase class-II family.</text>
</comment>
<dbReference type="InterPro" id="IPR029066">
    <property type="entry name" value="PLP-binding_barrel"/>
</dbReference>
<dbReference type="InterPro" id="IPR022653">
    <property type="entry name" value="De-COase2_pyr-phos_BS"/>
</dbReference>
<dbReference type="InterPro" id="IPR022644">
    <property type="entry name" value="De-COase2_N"/>
</dbReference>
<evidence type="ECO:0000256" key="1">
    <source>
        <dbReference type="ARBA" id="ARBA00001933"/>
    </source>
</evidence>
<sequence>MEHEPDIAQTAHYTDKRPFVSKQVLEKICETYPTPFHLYDEAAIRKNACAVHEAFAWNPGFMEYFAVKANPNPALIRILAEEGCGLDCSSETELMIAQASGIEGSKIMFSSNDTPAQDFVLARRLGAIINFDDITHIPFFESVAGPVQKTVSCRFNPGGLFRLATGIMGSPGDSKYGMTEPQLFEAFRMLKDRGAETFGIHAFLASNTTSDEYYPALARTLFELAVRLKNKTGCKIGFINLSGGVGVPYQPEETPANIAAIGKGVQQAYEEVLVPAGMDDVAIYSEMGRFMLAPYGCLVTRAIHEKHIYKDYIGVDANACNLMRPAMYGAYHHLSVVGQPGGPDKTCLEPDHVYDVVGNLCENNDKFAIDRALPQVEIGDLIVIHDTGAHGHAMGYNYNGRLRSAEVLLKEDGTTQLIRRAERADDYFSTLDVLPAGQTLIQMATQQHS</sequence>